<comment type="caution">
    <text evidence="1">The sequence shown here is derived from an EMBL/GenBank/DDBJ whole genome shotgun (WGS) entry which is preliminary data.</text>
</comment>
<name>A0A6I4SNY4_9SPHN</name>
<evidence type="ECO:0000313" key="2">
    <source>
        <dbReference type="Proteomes" id="UP000468943"/>
    </source>
</evidence>
<dbReference type="EMBL" id="WTYS01000001">
    <property type="protein sequence ID" value="MXO56547.1"/>
    <property type="molecule type" value="Genomic_DNA"/>
</dbReference>
<dbReference type="Proteomes" id="UP000468943">
    <property type="component" value="Unassembled WGS sequence"/>
</dbReference>
<organism evidence="1 2">
    <name type="scientific">Pontixanthobacter gangjinensis</name>
    <dbReference type="NCBI Taxonomy" id="1028742"/>
    <lineage>
        <taxon>Bacteria</taxon>
        <taxon>Pseudomonadati</taxon>
        <taxon>Pseudomonadota</taxon>
        <taxon>Alphaproteobacteria</taxon>
        <taxon>Sphingomonadales</taxon>
        <taxon>Erythrobacteraceae</taxon>
        <taxon>Pontixanthobacter</taxon>
    </lineage>
</organism>
<dbReference type="AlphaFoldDB" id="A0A6I4SNY4"/>
<keyword evidence="2" id="KW-1185">Reference proteome</keyword>
<dbReference type="OrthoDB" id="7473760at2"/>
<evidence type="ECO:0000313" key="1">
    <source>
        <dbReference type="EMBL" id="MXO56547.1"/>
    </source>
</evidence>
<proteinExistence type="predicted"/>
<protein>
    <submittedName>
        <fullName evidence="1">Uncharacterized protein</fullName>
    </submittedName>
</protein>
<reference evidence="1 2" key="1">
    <citation type="submission" date="2019-12" db="EMBL/GenBank/DDBJ databases">
        <title>Genomic-based taxomic classification of the family Erythrobacteraceae.</title>
        <authorList>
            <person name="Xu L."/>
        </authorList>
    </citation>
    <scope>NUCLEOTIDE SEQUENCE [LARGE SCALE GENOMIC DNA]</scope>
    <source>
        <strain evidence="1 2">JCM 17802</strain>
    </source>
</reference>
<accession>A0A6I4SNY4</accession>
<sequence>MAGGQAIINRYSEHAWASITFSGTRHSVRLLFEGAKQTEAGETFIANLPDHEFTLPGQLVADATIVSADHSLLPCPRLEVECELLLLLDG</sequence>
<gene>
    <name evidence="1" type="ORF">GRI36_06595</name>
</gene>